<sequence length="195" mass="21661">MVAGPYLQRYGYAAVVFGLFIEGIGIPFPGLTILIAAALLAGRGEMSLPLVFVSAIGGALAGYNLGYRIGNFGGHRLLLRTRLVNRHHLRKLRRLYRRWGMPIVIIAPFFDGLRQLNGPVAGIIDMPWLRFALANAIGCIVWIGFWSIAAYTLSEHSMQALALADRFRPWLIATAIALFIALILYLVTRDRTKRP</sequence>
<feature type="transmembrane region" description="Helical" evidence="6">
    <location>
        <begin position="46"/>
        <end position="66"/>
    </location>
</feature>
<dbReference type="InterPro" id="IPR032816">
    <property type="entry name" value="VTT_dom"/>
</dbReference>
<organism evidence="8 9">
    <name type="scientific">Acidihalobacter ferrooxydans</name>
    <dbReference type="NCBI Taxonomy" id="1765967"/>
    <lineage>
        <taxon>Bacteria</taxon>
        <taxon>Pseudomonadati</taxon>
        <taxon>Pseudomonadota</taxon>
        <taxon>Gammaproteobacteria</taxon>
        <taxon>Chromatiales</taxon>
        <taxon>Ectothiorhodospiraceae</taxon>
        <taxon>Acidihalobacter</taxon>
    </lineage>
</organism>
<evidence type="ECO:0000256" key="1">
    <source>
        <dbReference type="ARBA" id="ARBA00004651"/>
    </source>
</evidence>
<evidence type="ECO:0000313" key="9">
    <source>
        <dbReference type="Proteomes" id="UP000243807"/>
    </source>
</evidence>
<proteinExistence type="predicted"/>
<evidence type="ECO:0000256" key="4">
    <source>
        <dbReference type="ARBA" id="ARBA00022989"/>
    </source>
</evidence>
<gene>
    <name evidence="8" type="ORF">BW247_09640</name>
</gene>
<evidence type="ECO:0000313" key="8">
    <source>
        <dbReference type="EMBL" id="APZ44644.1"/>
    </source>
</evidence>
<evidence type="ECO:0000256" key="3">
    <source>
        <dbReference type="ARBA" id="ARBA00022692"/>
    </source>
</evidence>
<dbReference type="KEGG" id="afy:BW247_09640"/>
<comment type="subcellular location">
    <subcellularLocation>
        <location evidence="1">Cell membrane</location>
        <topology evidence="1">Multi-pass membrane protein</topology>
    </subcellularLocation>
</comment>
<evidence type="ECO:0000256" key="5">
    <source>
        <dbReference type="ARBA" id="ARBA00023136"/>
    </source>
</evidence>
<dbReference type="Pfam" id="PF09335">
    <property type="entry name" value="VTT_dom"/>
    <property type="match status" value="1"/>
</dbReference>
<evidence type="ECO:0000259" key="7">
    <source>
        <dbReference type="Pfam" id="PF09335"/>
    </source>
</evidence>
<name>A0A1P8ULJ9_9GAMM</name>
<evidence type="ECO:0000256" key="2">
    <source>
        <dbReference type="ARBA" id="ARBA00022475"/>
    </source>
</evidence>
<keyword evidence="3 6" id="KW-0812">Transmembrane</keyword>
<keyword evidence="9" id="KW-1185">Reference proteome</keyword>
<evidence type="ECO:0000256" key="6">
    <source>
        <dbReference type="SAM" id="Phobius"/>
    </source>
</evidence>
<dbReference type="GO" id="GO:0005886">
    <property type="term" value="C:plasma membrane"/>
    <property type="evidence" value="ECO:0007669"/>
    <property type="project" value="UniProtKB-SubCell"/>
</dbReference>
<feature type="transmembrane region" description="Helical" evidence="6">
    <location>
        <begin position="12"/>
        <end position="40"/>
    </location>
</feature>
<protein>
    <recommendedName>
        <fullName evidence="7">VTT domain-containing protein</fullName>
    </recommendedName>
</protein>
<dbReference type="PANTHER" id="PTHR42709">
    <property type="entry name" value="ALKALINE PHOSPHATASE LIKE PROTEIN"/>
    <property type="match status" value="1"/>
</dbReference>
<dbReference type="STRING" id="1765967.BW247_09640"/>
<dbReference type="PANTHER" id="PTHR42709:SF6">
    <property type="entry name" value="UNDECAPRENYL PHOSPHATE TRANSPORTER A"/>
    <property type="match status" value="1"/>
</dbReference>
<keyword evidence="2" id="KW-1003">Cell membrane</keyword>
<keyword evidence="4 6" id="KW-1133">Transmembrane helix</keyword>
<feature type="transmembrane region" description="Helical" evidence="6">
    <location>
        <begin position="128"/>
        <end position="149"/>
    </location>
</feature>
<dbReference type="Proteomes" id="UP000243807">
    <property type="component" value="Chromosome"/>
</dbReference>
<dbReference type="InterPro" id="IPR051311">
    <property type="entry name" value="DedA_domain"/>
</dbReference>
<keyword evidence="5 6" id="KW-0472">Membrane</keyword>
<feature type="transmembrane region" description="Helical" evidence="6">
    <location>
        <begin position="170"/>
        <end position="188"/>
    </location>
</feature>
<dbReference type="EMBL" id="CP019434">
    <property type="protein sequence ID" value="APZ44644.1"/>
    <property type="molecule type" value="Genomic_DNA"/>
</dbReference>
<dbReference type="AlphaFoldDB" id="A0A1P8ULJ9"/>
<feature type="domain" description="VTT" evidence="7">
    <location>
        <begin position="28"/>
        <end position="149"/>
    </location>
</feature>
<accession>A0A1P8ULJ9</accession>
<reference evidence="8 9" key="1">
    <citation type="submission" date="2017-01" db="EMBL/GenBank/DDBJ databases">
        <title>Draft sequence of Acidihalobacter ferrooxidans strain DSM 14175 (strain V8).</title>
        <authorList>
            <person name="Khaleque H.N."/>
            <person name="Ramsay J.P."/>
            <person name="Murphy R.J.T."/>
            <person name="Kaksonen A.H."/>
            <person name="Boxall N.J."/>
            <person name="Watkin E.L.J."/>
        </authorList>
    </citation>
    <scope>NUCLEOTIDE SEQUENCE [LARGE SCALE GENOMIC DNA]</scope>
    <source>
        <strain evidence="8 9">V8</strain>
    </source>
</reference>